<proteinExistence type="predicted"/>
<dbReference type="EMBL" id="BMAW01089816">
    <property type="protein sequence ID" value="GFS41599.1"/>
    <property type="molecule type" value="Genomic_DNA"/>
</dbReference>
<comment type="caution">
    <text evidence="1">The sequence shown here is derived from an EMBL/GenBank/DDBJ whole genome shotgun (WGS) entry which is preliminary data.</text>
</comment>
<dbReference type="AlphaFoldDB" id="A0A8X6MBD5"/>
<evidence type="ECO:0000313" key="1">
    <source>
        <dbReference type="EMBL" id="GFS41599.1"/>
    </source>
</evidence>
<gene>
    <name evidence="1" type="ORF">NPIL_455481</name>
</gene>
<protein>
    <submittedName>
        <fullName evidence="1">Uncharacterized protein</fullName>
    </submittedName>
</protein>
<evidence type="ECO:0000313" key="2">
    <source>
        <dbReference type="Proteomes" id="UP000887013"/>
    </source>
</evidence>
<name>A0A8X6MBD5_NEPPI</name>
<dbReference type="OrthoDB" id="10425682at2759"/>
<sequence length="97" mass="10960">MLQRNHAIKSQKTSTYRTVVSGGTSATWSNCKNIHLTVDLKHKHLAGHCPLEGSASTNRAPKRRLNRPKLRLKYGDRIFFGSSGRVTSPTLRYPRNE</sequence>
<reference evidence="1" key="1">
    <citation type="submission" date="2020-08" db="EMBL/GenBank/DDBJ databases">
        <title>Multicomponent nature underlies the extraordinary mechanical properties of spider dragline silk.</title>
        <authorList>
            <person name="Kono N."/>
            <person name="Nakamura H."/>
            <person name="Mori M."/>
            <person name="Yoshida Y."/>
            <person name="Ohtoshi R."/>
            <person name="Malay A.D."/>
            <person name="Moran D.A.P."/>
            <person name="Tomita M."/>
            <person name="Numata K."/>
            <person name="Arakawa K."/>
        </authorList>
    </citation>
    <scope>NUCLEOTIDE SEQUENCE</scope>
</reference>
<organism evidence="1 2">
    <name type="scientific">Nephila pilipes</name>
    <name type="common">Giant wood spider</name>
    <name type="synonym">Nephila maculata</name>
    <dbReference type="NCBI Taxonomy" id="299642"/>
    <lineage>
        <taxon>Eukaryota</taxon>
        <taxon>Metazoa</taxon>
        <taxon>Ecdysozoa</taxon>
        <taxon>Arthropoda</taxon>
        <taxon>Chelicerata</taxon>
        <taxon>Arachnida</taxon>
        <taxon>Araneae</taxon>
        <taxon>Araneomorphae</taxon>
        <taxon>Entelegynae</taxon>
        <taxon>Araneoidea</taxon>
        <taxon>Nephilidae</taxon>
        <taxon>Nephila</taxon>
    </lineage>
</organism>
<accession>A0A8X6MBD5</accession>
<dbReference type="Proteomes" id="UP000887013">
    <property type="component" value="Unassembled WGS sequence"/>
</dbReference>
<keyword evidence="2" id="KW-1185">Reference proteome</keyword>